<keyword evidence="3 8" id="KW-0479">Metal-binding</keyword>
<keyword evidence="11" id="KW-1185">Reference proteome</keyword>
<reference evidence="11" key="1">
    <citation type="submission" date="2016-03" db="EMBL/GenBank/DDBJ databases">
        <authorList>
            <person name="Heylen K."/>
            <person name="De Vos P."/>
            <person name="Vekeman B."/>
        </authorList>
    </citation>
    <scope>NUCLEOTIDE SEQUENCE [LARGE SCALE GENOMIC DNA]</scope>
    <source>
        <strain evidence="11">R-45383</strain>
    </source>
</reference>
<feature type="binding site" evidence="8">
    <location>
        <position position="25"/>
    </location>
    <ligand>
        <name>GTP</name>
        <dbReference type="ChEBI" id="CHEBI:37565"/>
    </ligand>
</feature>
<name>A0A177NZJ1_9GAMM</name>
<evidence type="ECO:0000256" key="4">
    <source>
        <dbReference type="ARBA" id="ARBA00022741"/>
    </source>
</evidence>
<evidence type="ECO:0000256" key="1">
    <source>
        <dbReference type="ARBA" id="ARBA00022490"/>
    </source>
</evidence>
<evidence type="ECO:0000256" key="5">
    <source>
        <dbReference type="ARBA" id="ARBA00022842"/>
    </source>
</evidence>
<accession>A0A177NZJ1</accession>
<evidence type="ECO:0000313" key="11">
    <source>
        <dbReference type="Proteomes" id="UP000077628"/>
    </source>
</evidence>
<keyword evidence="10" id="KW-0548">Nucleotidyltransferase</keyword>
<evidence type="ECO:0000313" key="10">
    <source>
        <dbReference type="EMBL" id="OAI23242.1"/>
    </source>
</evidence>
<dbReference type="InterPro" id="IPR029044">
    <property type="entry name" value="Nucleotide-diphossugar_trans"/>
</dbReference>
<organism evidence="10 11">
    <name type="scientific">Methylomonas koyamae</name>
    <dbReference type="NCBI Taxonomy" id="702114"/>
    <lineage>
        <taxon>Bacteria</taxon>
        <taxon>Pseudomonadati</taxon>
        <taxon>Pseudomonadota</taxon>
        <taxon>Gammaproteobacteria</taxon>
        <taxon>Methylococcales</taxon>
        <taxon>Methylococcaceae</taxon>
        <taxon>Methylomonas</taxon>
    </lineage>
</organism>
<feature type="binding site" evidence="8">
    <location>
        <begin position="12"/>
        <end position="14"/>
    </location>
    <ligand>
        <name>GTP</name>
        <dbReference type="ChEBI" id="CHEBI:37565"/>
    </ligand>
</feature>
<comment type="cofactor">
    <cofactor evidence="8">
        <name>Mg(2+)</name>
        <dbReference type="ChEBI" id="CHEBI:18420"/>
    </cofactor>
</comment>
<evidence type="ECO:0000256" key="7">
    <source>
        <dbReference type="ARBA" id="ARBA00023150"/>
    </source>
</evidence>
<evidence type="ECO:0000259" key="9">
    <source>
        <dbReference type="Pfam" id="PF12804"/>
    </source>
</evidence>
<feature type="binding site" evidence="8">
    <location>
        <position position="101"/>
    </location>
    <ligand>
        <name>Mg(2+)</name>
        <dbReference type="ChEBI" id="CHEBI:18420"/>
    </ligand>
</feature>
<proteinExistence type="inferred from homology"/>
<keyword evidence="5 8" id="KW-0460">Magnesium</keyword>
<comment type="similarity">
    <text evidence="8">Belongs to the MobA family.</text>
</comment>
<dbReference type="GO" id="GO:0061603">
    <property type="term" value="F:molybdenum cofactor guanylyltransferase activity"/>
    <property type="evidence" value="ECO:0007669"/>
    <property type="project" value="UniProtKB-EC"/>
</dbReference>
<sequence>MNGQNTVAGLVLAGGRARRMDGRDKGLLPFRGLPLAAYGLAALQPLVGATWISANRNRDAYRQLGYPVIADANTDFDGPLAGILAGMRACDSEILLILPCDTPLIETADLQRLLAALSDEPAIAAAHDGNRWHPTVAALRTHLAADLQAYLDRGERKLQRWFAEHNPVLVDFSDRPGIFANVNTALDLAELDRHT</sequence>
<comment type="subunit">
    <text evidence="8">Monomer.</text>
</comment>
<dbReference type="Proteomes" id="UP000077628">
    <property type="component" value="Unassembled WGS sequence"/>
</dbReference>
<dbReference type="HAMAP" id="MF_00316">
    <property type="entry name" value="MobA"/>
    <property type="match status" value="1"/>
</dbReference>
<comment type="caution">
    <text evidence="10">The sequence shown here is derived from an EMBL/GenBank/DDBJ whole genome shotgun (WGS) entry which is preliminary data.</text>
</comment>
<dbReference type="EC" id="2.7.7.77" evidence="8"/>
<protein>
    <recommendedName>
        <fullName evidence="8">Molybdenum cofactor guanylyltransferase</fullName>
        <shortName evidence="8">MoCo guanylyltransferase</shortName>
        <ecNumber evidence="8">2.7.7.77</ecNumber>
    </recommendedName>
    <alternativeName>
        <fullName evidence="8">GTP:molybdopterin guanylyltransferase</fullName>
    </alternativeName>
    <alternativeName>
        <fullName evidence="8">Mo-MPT guanylyltransferase</fullName>
    </alternativeName>
    <alternativeName>
        <fullName evidence="8">Molybdopterin guanylyltransferase</fullName>
    </alternativeName>
    <alternativeName>
        <fullName evidence="8">Molybdopterin-guanine dinucleotide synthase</fullName>
        <shortName evidence="8">MGD synthase</shortName>
    </alternativeName>
</protein>
<evidence type="ECO:0000256" key="6">
    <source>
        <dbReference type="ARBA" id="ARBA00023134"/>
    </source>
</evidence>
<dbReference type="InterPro" id="IPR025877">
    <property type="entry name" value="MobA-like_NTP_Trfase"/>
</dbReference>
<dbReference type="GO" id="GO:0046872">
    <property type="term" value="F:metal ion binding"/>
    <property type="evidence" value="ECO:0007669"/>
    <property type="project" value="UniProtKB-KW"/>
</dbReference>
<keyword evidence="1 8" id="KW-0963">Cytoplasm</keyword>
<comment type="subcellular location">
    <subcellularLocation>
        <location evidence="8">Cytoplasm</location>
    </subcellularLocation>
</comment>
<dbReference type="OrthoDB" id="9788394at2"/>
<feature type="binding site" evidence="8">
    <location>
        <position position="71"/>
    </location>
    <ligand>
        <name>GTP</name>
        <dbReference type="ChEBI" id="CHEBI:37565"/>
    </ligand>
</feature>
<comment type="function">
    <text evidence="8">Transfers a GMP moiety from GTP to Mo-molybdopterin (Mo-MPT) cofactor (Moco or molybdenum cofactor) to form Mo-molybdopterin guanine dinucleotide (Mo-MGD) cofactor.</text>
</comment>
<gene>
    <name evidence="8" type="primary">mobA</name>
    <name evidence="10" type="ORF">A1355_21755</name>
</gene>
<dbReference type="SUPFAM" id="SSF53448">
    <property type="entry name" value="Nucleotide-diphospho-sugar transferases"/>
    <property type="match status" value="1"/>
</dbReference>
<dbReference type="Gene3D" id="3.90.550.10">
    <property type="entry name" value="Spore Coat Polysaccharide Biosynthesis Protein SpsA, Chain A"/>
    <property type="match status" value="1"/>
</dbReference>
<dbReference type="InterPro" id="IPR013482">
    <property type="entry name" value="Molybde_CF_guanTrfase"/>
</dbReference>
<dbReference type="RefSeq" id="WP_064025961.1">
    <property type="nucleotide sequence ID" value="NZ_LUUK01000064.1"/>
</dbReference>
<dbReference type="CDD" id="cd02503">
    <property type="entry name" value="MobA"/>
    <property type="match status" value="1"/>
</dbReference>
<dbReference type="PANTHER" id="PTHR19136">
    <property type="entry name" value="MOLYBDENUM COFACTOR GUANYLYLTRANSFERASE"/>
    <property type="match status" value="1"/>
</dbReference>
<keyword evidence="7 8" id="KW-0501">Molybdenum cofactor biosynthesis</keyword>
<dbReference type="PANTHER" id="PTHR19136:SF81">
    <property type="entry name" value="MOLYBDENUM COFACTOR GUANYLYLTRANSFERASE"/>
    <property type="match status" value="1"/>
</dbReference>
<dbReference type="STRING" id="702114.A1355_21755"/>
<dbReference type="GO" id="GO:0005525">
    <property type="term" value="F:GTP binding"/>
    <property type="evidence" value="ECO:0007669"/>
    <property type="project" value="UniProtKB-UniRule"/>
</dbReference>
<dbReference type="GO" id="GO:1902758">
    <property type="term" value="P:bis(molybdopterin guanine dinucleotide)molybdenum biosynthetic process"/>
    <property type="evidence" value="ECO:0007669"/>
    <property type="project" value="TreeGrafter"/>
</dbReference>
<evidence type="ECO:0000256" key="8">
    <source>
        <dbReference type="HAMAP-Rule" id="MF_00316"/>
    </source>
</evidence>
<feature type="domain" description="MobA-like NTP transferase" evidence="9">
    <location>
        <begin position="9"/>
        <end position="166"/>
    </location>
</feature>
<dbReference type="Pfam" id="PF12804">
    <property type="entry name" value="NTP_transf_3"/>
    <property type="match status" value="1"/>
</dbReference>
<dbReference type="GO" id="GO:0005737">
    <property type="term" value="C:cytoplasm"/>
    <property type="evidence" value="ECO:0007669"/>
    <property type="project" value="UniProtKB-SubCell"/>
</dbReference>
<dbReference type="NCBIfam" id="TIGR02665">
    <property type="entry name" value="molyb_mobA"/>
    <property type="match status" value="1"/>
</dbReference>
<comment type="catalytic activity">
    <reaction evidence="8">
        <text>Mo-molybdopterin + GTP + H(+) = Mo-molybdopterin guanine dinucleotide + diphosphate</text>
        <dbReference type="Rhea" id="RHEA:34243"/>
        <dbReference type="ChEBI" id="CHEBI:15378"/>
        <dbReference type="ChEBI" id="CHEBI:33019"/>
        <dbReference type="ChEBI" id="CHEBI:37565"/>
        <dbReference type="ChEBI" id="CHEBI:71302"/>
        <dbReference type="ChEBI" id="CHEBI:71310"/>
        <dbReference type="EC" id="2.7.7.77"/>
    </reaction>
</comment>
<evidence type="ECO:0000256" key="2">
    <source>
        <dbReference type="ARBA" id="ARBA00022679"/>
    </source>
</evidence>
<keyword evidence="4 8" id="KW-0547">Nucleotide-binding</keyword>
<keyword evidence="6 8" id="KW-0342">GTP-binding</keyword>
<keyword evidence="2 8" id="KW-0808">Transferase</keyword>
<comment type="domain">
    <text evidence="8">The N-terminal domain determines nucleotide recognition and specific binding, while the C-terminal domain determines the specific binding to the target protein.</text>
</comment>
<dbReference type="AlphaFoldDB" id="A0A177NZJ1"/>
<dbReference type="EMBL" id="LUUK01000064">
    <property type="protein sequence ID" value="OAI23242.1"/>
    <property type="molecule type" value="Genomic_DNA"/>
</dbReference>
<evidence type="ECO:0000256" key="3">
    <source>
        <dbReference type="ARBA" id="ARBA00022723"/>
    </source>
</evidence>
<comment type="caution">
    <text evidence="8">Lacks conserved residue(s) required for the propagation of feature annotation.</text>
</comment>
<feature type="binding site" evidence="8">
    <location>
        <position position="101"/>
    </location>
    <ligand>
        <name>GTP</name>
        <dbReference type="ChEBI" id="CHEBI:37565"/>
    </ligand>
</feature>